<feature type="compositionally biased region" description="Polar residues" evidence="1">
    <location>
        <begin position="318"/>
        <end position="343"/>
    </location>
</feature>
<reference evidence="2 3" key="2">
    <citation type="submission" date="2015-05" db="EMBL/GenBank/DDBJ databases">
        <authorList>
            <person name="Morales-Cruz A."/>
            <person name="Amrine K.C."/>
            <person name="Cantu D."/>
        </authorList>
    </citation>
    <scope>NUCLEOTIDE SEQUENCE [LARGE SCALE GENOMIC DNA]</scope>
    <source>
        <strain evidence="2">UCRPC4</strain>
    </source>
</reference>
<protein>
    <recommendedName>
        <fullName evidence="4">Proteophosphoglycan 5</fullName>
    </recommendedName>
</protein>
<feature type="compositionally biased region" description="Low complexity" evidence="1">
    <location>
        <begin position="52"/>
        <end position="62"/>
    </location>
</feature>
<feature type="compositionally biased region" description="Acidic residues" evidence="1">
    <location>
        <begin position="152"/>
        <end position="163"/>
    </location>
</feature>
<feature type="compositionally biased region" description="Polar residues" evidence="1">
    <location>
        <begin position="258"/>
        <end position="274"/>
    </location>
</feature>
<dbReference type="EMBL" id="LCWF01000041">
    <property type="protein sequence ID" value="KKY25455.1"/>
    <property type="molecule type" value="Genomic_DNA"/>
</dbReference>
<evidence type="ECO:0008006" key="4">
    <source>
        <dbReference type="Google" id="ProtNLM"/>
    </source>
</evidence>
<evidence type="ECO:0000313" key="2">
    <source>
        <dbReference type="EMBL" id="KKY25455.1"/>
    </source>
</evidence>
<feature type="compositionally biased region" description="Polar residues" evidence="1">
    <location>
        <begin position="384"/>
        <end position="393"/>
    </location>
</feature>
<reference evidence="2 3" key="1">
    <citation type="submission" date="2015-05" db="EMBL/GenBank/DDBJ databases">
        <title>Distinctive expansion of gene families associated with plant cell wall degradation and secondary metabolism in the genomes of grapevine trunk pathogens.</title>
        <authorList>
            <person name="Lawrence D.P."/>
            <person name="Travadon R."/>
            <person name="Rolshausen P.E."/>
            <person name="Baumgartner K."/>
        </authorList>
    </citation>
    <scope>NUCLEOTIDE SEQUENCE [LARGE SCALE GENOMIC DNA]</scope>
    <source>
        <strain evidence="2">UCRPC4</strain>
    </source>
</reference>
<feature type="compositionally biased region" description="Polar residues" evidence="1">
    <location>
        <begin position="70"/>
        <end position="94"/>
    </location>
</feature>
<name>A0A0G2HA73_PHACM</name>
<organism evidence="2 3">
    <name type="scientific">Phaeomoniella chlamydospora</name>
    <name type="common">Phaeoacremonium chlamydosporum</name>
    <dbReference type="NCBI Taxonomy" id="158046"/>
    <lineage>
        <taxon>Eukaryota</taxon>
        <taxon>Fungi</taxon>
        <taxon>Dikarya</taxon>
        <taxon>Ascomycota</taxon>
        <taxon>Pezizomycotina</taxon>
        <taxon>Eurotiomycetes</taxon>
        <taxon>Chaetothyriomycetidae</taxon>
        <taxon>Phaeomoniellales</taxon>
        <taxon>Phaeomoniellaceae</taxon>
        <taxon>Phaeomoniella</taxon>
    </lineage>
</organism>
<comment type="caution">
    <text evidence="2">The sequence shown here is derived from an EMBL/GenBank/DDBJ whole genome shotgun (WGS) entry which is preliminary data.</text>
</comment>
<dbReference type="OrthoDB" id="2142961at2759"/>
<dbReference type="Proteomes" id="UP000053317">
    <property type="component" value="Unassembled WGS sequence"/>
</dbReference>
<gene>
    <name evidence="2" type="ORF">UCRPC4_g01719</name>
</gene>
<dbReference type="AlphaFoldDB" id="A0A0G2HA73"/>
<feature type="region of interest" description="Disordered" evidence="1">
    <location>
        <begin position="1"/>
        <end position="395"/>
    </location>
</feature>
<dbReference type="InterPro" id="IPR028322">
    <property type="entry name" value="PNRC-like_rgn"/>
</dbReference>
<dbReference type="Pfam" id="PF15365">
    <property type="entry name" value="PNRC"/>
    <property type="match status" value="1"/>
</dbReference>
<dbReference type="GO" id="GO:0016071">
    <property type="term" value="P:mRNA metabolic process"/>
    <property type="evidence" value="ECO:0007669"/>
    <property type="project" value="UniProtKB-ARBA"/>
</dbReference>
<evidence type="ECO:0000313" key="3">
    <source>
        <dbReference type="Proteomes" id="UP000053317"/>
    </source>
</evidence>
<feature type="compositionally biased region" description="Polar residues" evidence="1">
    <location>
        <begin position="355"/>
        <end position="366"/>
    </location>
</feature>
<accession>A0A0G2HA73</accession>
<evidence type="ECO:0000256" key="1">
    <source>
        <dbReference type="SAM" id="MobiDB-lite"/>
    </source>
</evidence>
<feature type="compositionally biased region" description="Polar residues" evidence="1">
    <location>
        <begin position="301"/>
        <end position="311"/>
    </location>
</feature>
<feature type="compositionally biased region" description="Basic and acidic residues" evidence="1">
    <location>
        <begin position="275"/>
        <end position="286"/>
    </location>
</feature>
<sequence>MATPIAAPNNAQRPPRRTRKSNANKNPNFDNASASPGVVNFTNIATTAGYDTTSEPTPSPSSQRKGGKHANSNSHNAHTGNPNLQKPNNQQRKPSQPHRKSPPVSQATPVKSAAYAGPTFHASPAASSLPIPKMFSKSLPEPSAVLPQLISEDSEVGQTDSEEPTPTFTPEPKAREPSPLDFLFDAARQARSSSGNQSTPSLKSGNLSPSEDTARVNGHETPSNRSGTFFPLELDANNDSPRTIGPAFATPYRDRMNAYQSRQSPSEIMQGTLNDSERAAKAEALKKLLGHKSSPKPNVGSPHSNDNTRPSPQRYHSGPNTPTQLVPGLASQSRQSPVSSNPGNDFPFRDIITQRPPSSKLRQQVSPPYADPQQGGTVYDRSPSRTPRATSAKQLEDDLRRVLKLDVSS</sequence>
<feature type="compositionally biased region" description="Polar residues" evidence="1">
    <location>
        <begin position="190"/>
        <end position="211"/>
    </location>
</feature>
<feature type="compositionally biased region" description="Polar residues" evidence="1">
    <location>
        <begin position="23"/>
        <end position="51"/>
    </location>
</feature>
<proteinExistence type="predicted"/>
<keyword evidence="3" id="KW-1185">Reference proteome</keyword>